<keyword evidence="5" id="KW-1185">Reference proteome</keyword>
<dbReference type="Pfam" id="PF08279">
    <property type="entry name" value="HTH_11"/>
    <property type="match status" value="1"/>
</dbReference>
<sequence>MRASRLLRLLLLLQTRGHLSAPELAAELEVSVRTVYRDVEALSAAGVPVYSRQGRGGGVRLLDGFRTRLTGFTSEEADAVLLTGLPSAATDLGLGTVLATAQLKVLAALPPEMRGRATRIAERVHVDAPGWFHRPDETPALAAITDALWHDRTLEVRYGRADRVVLRHLDPLGLVLKAGTWYLVARNGRDIRSYRVGRILAATPTDRTFTRPPGFQLAEHWAAAQDEFARSMLRVHARCRVAADQLSLLRLFLDPAAATEALASRGEPDERGWVEVTVGAESYPVLLHGLLPLGEHLEVLEPPELRERMAATARAMAARYALG</sequence>
<organism evidence="4 5">
    <name type="scientific">Nocardia higoensis</name>
    <dbReference type="NCBI Taxonomy" id="228599"/>
    <lineage>
        <taxon>Bacteria</taxon>
        <taxon>Bacillati</taxon>
        <taxon>Actinomycetota</taxon>
        <taxon>Actinomycetes</taxon>
        <taxon>Mycobacteriales</taxon>
        <taxon>Nocardiaceae</taxon>
        <taxon>Nocardia</taxon>
    </lineage>
</organism>
<proteinExistence type="predicted"/>
<dbReference type="Pfam" id="PF25583">
    <property type="entry name" value="WCX"/>
    <property type="match status" value="1"/>
</dbReference>
<evidence type="ECO:0000313" key="5">
    <source>
        <dbReference type="Proteomes" id="UP000707731"/>
    </source>
</evidence>
<dbReference type="InterPro" id="IPR036388">
    <property type="entry name" value="WH-like_DNA-bd_sf"/>
</dbReference>
<evidence type="ECO:0000256" key="1">
    <source>
        <dbReference type="ARBA" id="ARBA00023015"/>
    </source>
</evidence>
<keyword evidence="1" id="KW-0805">Transcription regulation</keyword>
<gene>
    <name evidence="4" type="ORF">IU449_25420</name>
</gene>
<dbReference type="PIRSF" id="PIRSF016838">
    <property type="entry name" value="PafC"/>
    <property type="match status" value="1"/>
</dbReference>
<dbReference type="PROSITE" id="PS51000">
    <property type="entry name" value="HTH_DEOR_2"/>
    <property type="match status" value="1"/>
</dbReference>
<accession>A0ABS0DHB8</accession>
<dbReference type="InterPro" id="IPR057727">
    <property type="entry name" value="WCX_dom"/>
</dbReference>
<evidence type="ECO:0000259" key="3">
    <source>
        <dbReference type="PROSITE" id="PS51000"/>
    </source>
</evidence>
<dbReference type="InterPro" id="IPR051534">
    <property type="entry name" value="CBASS_pafABC_assoc_protein"/>
</dbReference>
<dbReference type="EMBL" id="JADLQN010000007">
    <property type="protein sequence ID" value="MBF6357841.1"/>
    <property type="molecule type" value="Genomic_DNA"/>
</dbReference>
<dbReference type="InterPro" id="IPR013196">
    <property type="entry name" value="HTH_11"/>
</dbReference>
<name>A0ABS0DHB8_9NOCA</name>
<dbReference type="PROSITE" id="PS52050">
    <property type="entry name" value="WYL"/>
    <property type="match status" value="1"/>
</dbReference>
<dbReference type="Pfam" id="PF13280">
    <property type="entry name" value="WYL"/>
    <property type="match status" value="1"/>
</dbReference>
<evidence type="ECO:0000313" key="4">
    <source>
        <dbReference type="EMBL" id="MBF6357841.1"/>
    </source>
</evidence>
<dbReference type="InterPro" id="IPR001034">
    <property type="entry name" value="DeoR_HTH"/>
</dbReference>
<feature type="domain" description="HTH deoR-type" evidence="3">
    <location>
        <begin position="2"/>
        <end position="60"/>
    </location>
</feature>
<dbReference type="InterPro" id="IPR026881">
    <property type="entry name" value="WYL_dom"/>
</dbReference>
<evidence type="ECO:0000256" key="2">
    <source>
        <dbReference type="ARBA" id="ARBA00023163"/>
    </source>
</evidence>
<comment type="caution">
    <text evidence="4">The sequence shown here is derived from an EMBL/GenBank/DDBJ whole genome shotgun (WGS) entry which is preliminary data.</text>
</comment>
<dbReference type="SUPFAM" id="SSF46785">
    <property type="entry name" value="Winged helix' DNA-binding domain"/>
    <property type="match status" value="1"/>
</dbReference>
<reference evidence="4 5" key="1">
    <citation type="submission" date="2020-10" db="EMBL/GenBank/DDBJ databases">
        <title>Identification of Nocardia species via Next-generation sequencing and recognition of intraspecies genetic diversity.</title>
        <authorList>
            <person name="Li P."/>
            <person name="Li P."/>
            <person name="Lu B."/>
        </authorList>
    </citation>
    <scope>NUCLEOTIDE SEQUENCE [LARGE SCALE GENOMIC DNA]</scope>
    <source>
        <strain evidence="4 5">BJ06-0143</strain>
    </source>
</reference>
<keyword evidence="2" id="KW-0804">Transcription</keyword>
<dbReference type="Proteomes" id="UP000707731">
    <property type="component" value="Unassembled WGS sequence"/>
</dbReference>
<dbReference type="InterPro" id="IPR028349">
    <property type="entry name" value="PafC-like"/>
</dbReference>
<dbReference type="InterPro" id="IPR036390">
    <property type="entry name" value="WH_DNA-bd_sf"/>
</dbReference>
<protein>
    <submittedName>
        <fullName evidence="4">YafY family transcriptional regulator</fullName>
    </submittedName>
</protein>
<dbReference type="PANTHER" id="PTHR34580">
    <property type="match status" value="1"/>
</dbReference>
<dbReference type="PANTHER" id="PTHR34580:SF1">
    <property type="entry name" value="PROTEIN PAFC"/>
    <property type="match status" value="1"/>
</dbReference>
<dbReference type="RefSeq" id="WP_195004688.1">
    <property type="nucleotide sequence ID" value="NZ_JADLQN010000007.1"/>
</dbReference>
<dbReference type="Gene3D" id="1.10.10.10">
    <property type="entry name" value="Winged helix-like DNA-binding domain superfamily/Winged helix DNA-binding domain"/>
    <property type="match status" value="1"/>
</dbReference>